<dbReference type="PIRSF" id="PIRSF001221">
    <property type="entry name" value="Amidase_fungi"/>
    <property type="match status" value="1"/>
</dbReference>
<keyword evidence="2" id="KW-0378">Hydrolase</keyword>
<feature type="binding site" evidence="4">
    <location>
        <position position="183"/>
    </location>
    <ligand>
        <name>substrate</name>
    </ligand>
</feature>
<gene>
    <name evidence="6" type="ORF">PHLGIDRAFT_28296</name>
</gene>
<dbReference type="AlphaFoldDB" id="A0A0C3S4T1"/>
<dbReference type="Pfam" id="PF01425">
    <property type="entry name" value="Amidase"/>
    <property type="match status" value="1"/>
</dbReference>
<dbReference type="PANTHER" id="PTHR46072">
    <property type="entry name" value="AMIDASE-RELATED-RELATED"/>
    <property type="match status" value="1"/>
</dbReference>
<name>A0A0C3S4T1_PHLG1</name>
<keyword evidence="7" id="KW-1185">Reference proteome</keyword>
<dbReference type="HOGENOM" id="CLU_009600_9_3_1"/>
<sequence>MFPFFNQEHADSCQRKQEAIATQVTHYASLYDRPLTDDDAAVLKLSLVDIVDGCNNGSQSPAAVLNAFGKRAFAAHAATNCLADLMFDEAAKAYAPGQPLSGVPVSLKDVVNVEGHDTTLGFSSKAHKPAAADAPIVRLLRDAGALLPVKTTVPTGLLSFECESDLFGRTSNPYNPAFSPGASTGGGAALLAYGGSKIEIATDIGGSVRYPAAYCGVYGMKASCGRFPSAGCQTCVPGLEGMQTASPMARSLDDLQAFWERVVGMKPWEYDYTCVPVPWRSVDFLHEDRKPRWGVMWNDGLMTPTPACKRALVYAVDALQEQGYELVDFDGPSIIEGLRIGFPLAFADGGKSVAAPLSPSESINPAIGMLLSAARLPLLLKQAVASYLRWRSTPIGRNDSYAAVLEAMHPQTVAQERELVIKLQDYRVRFADAMREQGIDFILTVPHPLPPMPKNGTGKATLLAASYAFFYNILDFVAGVVPTTYVDKNLDSLPPNFQDTPLHAGLNDGERELFSLYDAEAMHGLPLAVQIVGKRFEEEKVLEGMQIVRNALKASGRPFIQRDF</sequence>
<evidence type="ECO:0000313" key="6">
    <source>
        <dbReference type="EMBL" id="KIP10831.1"/>
    </source>
</evidence>
<dbReference type="SUPFAM" id="SSF75304">
    <property type="entry name" value="Amidase signature (AS) enzymes"/>
    <property type="match status" value="1"/>
</dbReference>
<evidence type="ECO:0000256" key="3">
    <source>
        <dbReference type="PIRSR" id="PIRSR001221-1"/>
    </source>
</evidence>
<dbReference type="PANTHER" id="PTHR46072:SF10">
    <property type="entry name" value="ACETAMIDASE"/>
    <property type="match status" value="1"/>
</dbReference>
<evidence type="ECO:0000313" key="7">
    <source>
        <dbReference type="Proteomes" id="UP000053257"/>
    </source>
</evidence>
<dbReference type="EMBL" id="KN840451">
    <property type="protein sequence ID" value="KIP10831.1"/>
    <property type="molecule type" value="Genomic_DNA"/>
</dbReference>
<accession>A0A0C3S4T1</accession>
<dbReference type="InterPro" id="IPR036928">
    <property type="entry name" value="AS_sf"/>
</dbReference>
<feature type="binding site" evidence="4">
    <location>
        <position position="157"/>
    </location>
    <ligand>
        <name>substrate</name>
    </ligand>
</feature>
<feature type="active site" description="Acyl-ester intermediate" evidence="3">
    <location>
        <position position="207"/>
    </location>
</feature>
<reference evidence="6 7" key="1">
    <citation type="journal article" date="2014" name="PLoS Genet.">
        <title>Analysis of the Phlebiopsis gigantea genome, transcriptome and secretome provides insight into its pioneer colonization strategies of wood.</title>
        <authorList>
            <person name="Hori C."/>
            <person name="Ishida T."/>
            <person name="Igarashi K."/>
            <person name="Samejima M."/>
            <person name="Suzuki H."/>
            <person name="Master E."/>
            <person name="Ferreira P."/>
            <person name="Ruiz-Duenas F.J."/>
            <person name="Held B."/>
            <person name="Canessa P."/>
            <person name="Larrondo L.F."/>
            <person name="Schmoll M."/>
            <person name="Druzhinina I.S."/>
            <person name="Kubicek C.P."/>
            <person name="Gaskell J.A."/>
            <person name="Kersten P."/>
            <person name="St John F."/>
            <person name="Glasner J."/>
            <person name="Sabat G."/>
            <person name="Splinter BonDurant S."/>
            <person name="Syed K."/>
            <person name="Yadav J."/>
            <person name="Mgbeahuruike A.C."/>
            <person name="Kovalchuk A."/>
            <person name="Asiegbu F.O."/>
            <person name="Lackner G."/>
            <person name="Hoffmeister D."/>
            <person name="Rencoret J."/>
            <person name="Gutierrez A."/>
            <person name="Sun H."/>
            <person name="Lindquist E."/>
            <person name="Barry K."/>
            <person name="Riley R."/>
            <person name="Grigoriev I.V."/>
            <person name="Henrissat B."/>
            <person name="Kues U."/>
            <person name="Berka R.M."/>
            <person name="Martinez A.T."/>
            <person name="Covert S.F."/>
            <person name="Blanchette R.A."/>
            <person name="Cullen D."/>
        </authorList>
    </citation>
    <scope>NUCLEOTIDE SEQUENCE [LARGE SCALE GENOMIC DNA]</scope>
    <source>
        <strain evidence="6 7">11061_1 CR5-6</strain>
    </source>
</reference>
<evidence type="ECO:0000256" key="1">
    <source>
        <dbReference type="ARBA" id="ARBA00009199"/>
    </source>
</evidence>
<feature type="active site" description="Charge relay system" evidence="3">
    <location>
        <position position="183"/>
    </location>
</feature>
<feature type="active site" description="Charge relay system" evidence="3">
    <location>
        <position position="108"/>
    </location>
</feature>
<proteinExistence type="inferred from homology"/>
<evidence type="ECO:0000256" key="4">
    <source>
        <dbReference type="PIRSR" id="PIRSR001221-2"/>
    </source>
</evidence>
<dbReference type="OrthoDB" id="6428749at2759"/>
<evidence type="ECO:0000256" key="2">
    <source>
        <dbReference type="ARBA" id="ARBA00022801"/>
    </source>
</evidence>
<dbReference type="STRING" id="745531.A0A0C3S4T1"/>
<protein>
    <recommendedName>
        <fullName evidence="5">Amidase domain-containing protein</fullName>
    </recommendedName>
</protein>
<feature type="domain" description="Amidase" evidence="5">
    <location>
        <begin position="64"/>
        <end position="542"/>
    </location>
</feature>
<feature type="binding site" evidence="4">
    <location>
        <begin position="204"/>
        <end position="207"/>
    </location>
    <ligand>
        <name>substrate</name>
    </ligand>
</feature>
<dbReference type="Proteomes" id="UP000053257">
    <property type="component" value="Unassembled WGS sequence"/>
</dbReference>
<dbReference type="InterPro" id="IPR023631">
    <property type="entry name" value="Amidase_dom"/>
</dbReference>
<dbReference type="GO" id="GO:0016787">
    <property type="term" value="F:hydrolase activity"/>
    <property type="evidence" value="ECO:0007669"/>
    <property type="project" value="UniProtKB-KW"/>
</dbReference>
<comment type="similarity">
    <text evidence="1">Belongs to the amidase family.</text>
</comment>
<organism evidence="6 7">
    <name type="scientific">Phlebiopsis gigantea (strain 11061_1 CR5-6)</name>
    <name type="common">White-rot fungus</name>
    <name type="synonym">Peniophora gigantea</name>
    <dbReference type="NCBI Taxonomy" id="745531"/>
    <lineage>
        <taxon>Eukaryota</taxon>
        <taxon>Fungi</taxon>
        <taxon>Dikarya</taxon>
        <taxon>Basidiomycota</taxon>
        <taxon>Agaricomycotina</taxon>
        <taxon>Agaricomycetes</taxon>
        <taxon>Polyporales</taxon>
        <taxon>Phanerochaetaceae</taxon>
        <taxon>Phlebiopsis</taxon>
    </lineage>
</organism>
<evidence type="ECO:0000259" key="5">
    <source>
        <dbReference type="Pfam" id="PF01425"/>
    </source>
</evidence>
<dbReference type="Gene3D" id="3.90.1300.10">
    <property type="entry name" value="Amidase signature (AS) domain"/>
    <property type="match status" value="1"/>
</dbReference>